<evidence type="ECO:0000313" key="2">
    <source>
        <dbReference type="EMBL" id="CAB4731197.1"/>
    </source>
</evidence>
<dbReference type="EMBL" id="CAFBMM010000154">
    <property type="protein sequence ID" value="CAB4921179.1"/>
    <property type="molecule type" value="Genomic_DNA"/>
</dbReference>
<sequence>MNVVIALVVGAITAQLLRIGAKSMLAHPGLQRHNAVGRLLPTSGGILIVLSVLVVEAGRVVLGAVGVGNVTDLSIERSEVLFAVFGFGLLGLLDDLLGDSSATGFRGHIARLFHGDITTGFLKLFGGAGIAVVLVATPGFATGRRLLIDAVLIALAANLGNLLDRAPGRTLKFALVAYIPLALVLGDGAVGVAIAPAMGAAFGLFPVDVRERLMLGDAGANVIGAVLGLGIVLGRGEVSRTTALVVLLVANIAAEVVSFSKVIERIPPLRWFDQLGRRPPPSDGVANPPPS</sequence>
<feature type="transmembrane region" description="Helical" evidence="1">
    <location>
        <begin position="146"/>
        <end position="163"/>
    </location>
</feature>
<feature type="transmembrane region" description="Helical" evidence="1">
    <location>
        <begin position="218"/>
        <end position="236"/>
    </location>
</feature>
<gene>
    <name evidence="2" type="ORF">UFOPK2683_01292</name>
    <name evidence="3" type="ORF">UFOPK3605_01664</name>
    <name evidence="4" type="ORF">UFOPK3897_01061</name>
    <name evidence="5" type="ORF">UFOPK4121_00906</name>
</gene>
<dbReference type="EMBL" id="CAEZYK010000089">
    <property type="protein sequence ID" value="CAB4731197.1"/>
    <property type="molecule type" value="Genomic_DNA"/>
</dbReference>
<keyword evidence="1" id="KW-0812">Transmembrane</keyword>
<dbReference type="AlphaFoldDB" id="A0A6J7HWU4"/>
<reference evidence="3" key="1">
    <citation type="submission" date="2020-05" db="EMBL/GenBank/DDBJ databases">
        <authorList>
            <person name="Chiriac C."/>
            <person name="Salcher M."/>
            <person name="Ghai R."/>
            <person name="Kavagutti S V."/>
        </authorList>
    </citation>
    <scope>NUCLEOTIDE SEQUENCE</scope>
</reference>
<evidence type="ECO:0000313" key="4">
    <source>
        <dbReference type="EMBL" id="CAB4980126.1"/>
    </source>
</evidence>
<dbReference type="EMBL" id="CAFBOF010000023">
    <property type="protein sequence ID" value="CAB4980126.1"/>
    <property type="molecule type" value="Genomic_DNA"/>
</dbReference>
<keyword evidence="1" id="KW-1133">Transmembrane helix</keyword>
<name>A0A6J7HWU4_9ZZZZ</name>
<proteinExistence type="predicted"/>
<dbReference type="EMBL" id="CAFBPQ010000025">
    <property type="protein sequence ID" value="CAB5025156.1"/>
    <property type="molecule type" value="Genomic_DNA"/>
</dbReference>
<protein>
    <submittedName>
        <fullName evidence="3">Unannotated protein</fullName>
    </submittedName>
</protein>
<evidence type="ECO:0000256" key="1">
    <source>
        <dbReference type="SAM" id="Phobius"/>
    </source>
</evidence>
<feature type="transmembrane region" description="Helical" evidence="1">
    <location>
        <begin position="175"/>
        <end position="206"/>
    </location>
</feature>
<accession>A0A6J7HWU4</accession>
<evidence type="ECO:0000313" key="3">
    <source>
        <dbReference type="EMBL" id="CAB4921179.1"/>
    </source>
</evidence>
<feature type="transmembrane region" description="Helical" evidence="1">
    <location>
        <begin position="42"/>
        <end position="68"/>
    </location>
</feature>
<feature type="transmembrane region" description="Helical" evidence="1">
    <location>
        <begin position="117"/>
        <end position="137"/>
    </location>
</feature>
<keyword evidence="1" id="KW-0472">Membrane</keyword>
<evidence type="ECO:0000313" key="5">
    <source>
        <dbReference type="EMBL" id="CAB5025156.1"/>
    </source>
</evidence>
<organism evidence="3">
    <name type="scientific">freshwater metagenome</name>
    <dbReference type="NCBI Taxonomy" id="449393"/>
    <lineage>
        <taxon>unclassified sequences</taxon>
        <taxon>metagenomes</taxon>
        <taxon>ecological metagenomes</taxon>
    </lineage>
</organism>